<dbReference type="Proteomes" id="UP000527324">
    <property type="component" value="Unassembled WGS sequence"/>
</dbReference>
<dbReference type="SUPFAM" id="SSF55874">
    <property type="entry name" value="ATPase domain of HSP90 chaperone/DNA topoisomerase II/histidine kinase"/>
    <property type="match status" value="1"/>
</dbReference>
<reference evidence="1 2" key="1">
    <citation type="submission" date="2020-08" db="EMBL/GenBank/DDBJ databases">
        <title>Genomic Encyclopedia of Type Strains, Phase IV (KMG-IV): sequencing the most valuable type-strain genomes for metagenomic binning, comparative biology and taxonomic classification.</title>
        <authorList>
            <person name="Goeker M."/>
        </authorList>
    </citation>
    <scope>NUCLEOTIDE SEQUENCE [LARGE SCALE GENOMIC DNA]</scope>
    <source>
        <strain evidence="1 2">DSM 4731</strain>
    </source>
</reference>
<dbReference type="Pfam" id="PF13589">
    <property type="entry name" value="HATPase_c_3"/>
    <property type="match status" value="1"/>
</dbReference>
<dbReference type="Gene3D" id="3.30.565.10">
    <property type="entry name" value="Histidine kinase-like ATPase, C-terminal domain"/>
    <property type="match status" value="1"/>
</dbReference>
<proteinExistence type="predicted"/>
<dbReference type="Gene3D" id="3.40.1350.10">
    <property type="match status" value="1"/>
</dbReference>
<protein>
    <recommendedName>
        <fullName evidence="3">ATP-binding protein</fullName>
    </recommendedName>
</protein>
<name>A0A7W9FAI8_9CAUL</name>
<evidence type="ECO:0008006" key="3">
    <source>
        <dbReference type="Google" id="ProtNLM"/>
    </source>
</evidence>
<dbReference type="GO" id="GO:0003676">
    <property type="term" value="F:nucleic acid binding"/>
    <property type="evidence" value="ECO:0007669"/>
    <property type="project" value="InterPro"/>
</dbReference>
<organism evidence="1 2">
    <name type="scientific">Brevundimonas aurantiaca</name>
    <dbReference type="NCBI Taxonomy" id="74316"/>
    <lineage>
        <taxon>Bacteria</taxon>
        <taxon>Pseudomonadati</taxon>
        <taxon>Pseudomonadota</taxon>
        <taxon>Alphaproteobacteria</taxon>
        <taxon>Caulobacterales</taxon>
        <taxon>Caulobacteraceae</taxon>
        <taxon>Brevundimonas</taxon>
    </lineage>
</organism>
<sequence>MSQTAHFLVDPRLTALLGETYRSSEVALKELVDNAWDADARYVRITLPAPLSSEPVVVQDDGTGMTAGELRGEYLKIASDKRTRTGERTRALGRKVKGRKGIGKFAGLTLANEMTIETVARGKRASLTVSREELVSLELDLEAVPLRFEEQDAPDAPSGTTVYLRQLKTSLNFPTPDRLREVLIFEYGREDNFTVFVNGVQLSIDDIRGVSTSTETDLDCSGPVALSFTIAEGKAPRAPGIIVKVNGKSVGRPQFFGLDEDEEVPNKLLKRVYGEINIDGVEDQVTADWGALLENSKVTEAVTAFVAEKVKAGLRGAHASMMNMQKARLQLQINRRLAELPEHRREFARKALEQLLLRYYEESTERVEVIVEVALDAMEHDAYWAVLESIRAASDVDVHALSQSLNQFGLVELAAIAAQAARRGTFLDYLDKLIDDPSTTEQQVHKALETNLWVLGRTYALLASNVTLSTLVQKLCDDRQFASERPDLLLTEAHDGRYLLIELKRPSLAINRDHITQAEKYRDYLMPRLPLSRFDVLMIGKSRVNTIDPHSLPSHITIQSYAGILAGARNEMQWIMRSLAAA</sequence>
<dbReference type="EMBL" id="JACHOQ010000004">
    <property type="protein sequence ID" value="MBB5740443.1"/>
    <property type="molecule type" value="Genomic_DNA"/>
</dbReference>
<dbReference type="InterPro" id="IPR011856">
    <property type="entry name" value="tRNA_endonuc-like_dom_sf"/>
</dbReference>
<accession>A0A7W9FAI8</accession>
<dbReference type="RefSeq" id="WP_183216915.1">
    <property type="nucleotide sequence ID" value="NZ_CAJFZW010000011.1"/>
</dbReference>
<gene>
    <name evidence="1" type="ORF">GGQ93_002161</name>
</gene>
<evidence type="ECO:0000313" key="2">
    <source>
        <dbReference type="Proteomes" id="UP000527324"/>
    </source>
</evidence>
<dbReference type="InterPro" id="IPR036890">
    <property type="entry name" value="HATPase_C_sf"/>
</dbReference>
<evidence type="ECO:0000313" key="1">
    <source>
        <dbReference type="EMBL" id="MBB5740443.1"/>
    </source>
</evidence>
<comment type="caution">
    <text evidence="1">The sequence shown here is derived from an EMBL/GenBank/DDBJ whole genome shotgun (WGS) entry which is preliminary data.</text>
</comment>
<keyword evidence="2" id="KW-1185">Reference proteome</keyword>
<dbReference type="AlphaFoldDB" id="A0A7W9FAI8"/>